<dbReference type="GO" id="GO:0006355">
    <property type="term" value="P:regulation of DNA-templated transcription"/>
    <property type="evidence" value="ECO:0007669"/>
    <property type="project" value="UniProtKB-UniRule"/>
</dbReference>
<keyword evidence="1 2" id="KW-0863">Zinc-finger</keyword>
<evidence type="ECO:0000256" key="2">
    <source>
        <dbReference type="RuleBase" id="RU367018"/>
    </source>
</evidence>
<dbReference type="PANTHER" id="PTHR31669:SF293">
    <property type="entry name" value="PROTEIN FAR1-RELATED SEQUENCE"/>
    <property type="match status" value="1"/>
</dbReference>
<organism evidence="4">
    <name type="scientific">Arundo donax</name>
    <name type="common">Giant reed</name>
    <name type="synonym">Donax arundinaceus</name>
    <dbReference type="NCBI Taxonomy" id="35708"/>
    <lineage>
        <taxon>Eukaryota</taxon>
        <taxon>Viridiplantae</taxon>
        <taxon>Streptophyta</taxon>
        <taxon>Embryophyta</taxon>
        <taxon>Tracheophyta</taxon>
        <taxon>Spermatophyta</taxon>
        <taxon>Magnoliopsida</taxon>
        <taxon>Liliopsida</taxon>
        <taxon>Poales</taxon>
        <taxon>Poaceae</taxon>
        <taxon>PACMAD clade</taxon>
        <taxon>Arundinoideae</taxon>
        <taxon>Arundineae</taxon>
        <taxon>Arundo</taxon>
    </lineage>
</organism>
<dbReference type="GO" id="GO:0005634">
    <property type="term" value="C:nucleus"/>
    <property type="evidence" value="ECO:0007669"/>
    <property type="project" value="UniProtKB-SubCell"/>
</dbReference>
<feature type="domain" description="SWIM-type" evidence="3">
    <location>
        <begin position="79"/>
        <end position="115"/>
    </location>
</feature>
<dbReference type="AlphaFoldDB" id="A0A0A9F4I4"/>
<evidence type="ECO:0000256" key="1">
    <source>
        <dbReference type="PROSITE-ProRule" id="PRU00325"/>
    </source>
</evidence>
<dbReference type="GO" id="GO:0008270">
    <property type="term" value="F:zinc ion binding"/>
    <property type="evidence" value="ECO:0007669"/>
    <property type="project" value="UniProtKB-UniRule"/>
</dbReference>
<protein>
    <recommendedName>
        <fullName evidence="2">Protein FAR1-RELATED SEQUENCE</fullName>
    </recommendedName>
</protein>
<accession>A0A0A9F4I4</accession>
<comment type="function">
    <text evidence="2">Putative transcription activator involved in regulating light control of development.</text>
</comment>
<dbReference type="PROSITE" id="PS50966">
    <property type="entry name" value="ZF_SWIM"/>
    <property type="match status" value="1"/>
</dbReference>
<keyword evidence="2" id="KW-0539">Nucleus</keyword>
<dbReference type="PANTHER" id="PTHR31669">
    <property type="entry name" value="PROTEIN FAR1-RELATED SEQUENCE 10-RELATED"/>
    <property type="match status" value="1"/>
</dbReference>
<comment type="subcellular location">
    <subcellularLocation>
        <location evidence="2">Nucleus</location>
    </subcellularLocation>
</comment>
<proteinExistence type="inferred from homology"/>
<evidence type="ECO:0000259" key="3">
    <source>
        <dbReference type="PROSITE" id="PS50966"/>
    </source>
</evidence>
<comment type="similarity">
    <text evidence="2">Belongs to the FHY3/FAR1 family.</text>
</comment>
<evidence type="ECO:0000313" key="4">
    <source>
        <dbReference type="EMBL" id="JAE07257.1"/>
    </source>
</evidence>
<dbReference type="InterPro" id="IPR031052">
    <property type="entry name" value="FHY3/FAR1"/>
</dbReference>
<keyword evidence="2" id="KW-0479">Metal-binding</keyword>
<sequence>MALHFEKEAEADFATLYLKPTLKTPSVIERQAAGVYTRAVFDVFQDEFIESLGYHADKVEDGMVLKFTVAREEEYGRSYLVTFNQSDKQAKCSCCKFEYAAVLFRHVLRIFFMVGVQILPEEYIVKRWTMDAVGSIALDERPVEPGVSSPECLTAWYNDLCRNGFDIRNQGSYVAGRLQGRKGCPSEGIC</sequence>
<dbReference type="EMBL" id="GBRH01190639">
    <property type="protein sequence ID" value="JAE07257.1"/>
    <property type="molecule type" value="Transcribed_RNA"/>
</dbReference>
<reference evidence="4" key="2">
    <citation type="journal article" date="2015" name="Data Brief">
        <title>Shoot transcriptome of the giant reed, Arundo donax.</title>
        <authorList>
            <person name="Barrero R.A."/>
            <person name="Guerrero F.D."/>
            <person name="Moolhuijzen P."/>
            <person name="Goolsby J.A."/>
            <person name="Tidwell J."/>
            <person name="Bellgard S.E."/>
            <person name="Bellgard M.I."/>
        </authorList>
    </citation>
    <scope>NUCLEOTIDE SEQUENCE</scope>
    <source>
        <tissue evidence="4">Shoot tissue taken approximately 20 cm above the soil surface</tissue>
    </source>
</reference>
<dbReference type="InterPro" id="IPR007527">
    <property type="entry name" value="Znf_SWIM"/>
</dbReference>
<name>A0A0A9F4I4_ARUDO</name>
<keyword evidence="2" id="KW-0862">Zinc</keyword>
<reference evidence="4" key="1">
    <citation type="submission" date="2014-09" db="EMBL/GenBank/DDBJ databases">
        <authorList>
            <person name="Magalhaes I.L.F."/>
            <person name="Oliveira U."/>
            <person name="Santos F.R."/>
            <person name="Vidigal T.H.D.A."/>
            <person name="Brescovit A.D."/>
            <person name="Santos A.J."/>
        </authorList>
    </citation>
    <scope>NUCLEOTIDE SEQUENCE</scope>
    <source>
        <tissue evidence="4">Shoot tissue taken approximately 20 cm above the soil surface</tissue>
    </source>
</reference>